<dbReference type="Gene3D" id="3.90.550.10">
    <property type="entry name" value="Spore Coat Polysaccharide Biosynthesis Protein SpsA, Chain A"/>
    <property type="match status" value="1"/>
</dbReference>
<dbReference type="GO" id="GO:0009103">
    <property type="term" value="P:lipopolysaccharide biosynthetic process"/>
    <property type="evidence" value="ECO:0007669"/>
    <property type="project" value="UniProtKB-KW"/>
</dbReference>
<evidence type="ECO:0000256" key="7">
    <source>
        <dbReference type="ARBA" id="ARBA00023136"/>
    </source>
</evidence>
<evidence type="ECO:0000256" key="2">
    <source>
        <dbReference type="ARBA" id="ARBA00022676"/>
    </source>
</evidence>
<keyword evidence="6" id="KW-1133">Transmembrane helix</keyword>
<keyword evidence="4" id="KW-0812">Transmembrane</keyword>
<dbReference type="SUPFAM" id="SSF53448">
    <property type="entry name" value="Nucleotide-diphospho-sugar transferases"/>
    <property type="match status" value="1"/>
</dbReference>
<keyword evidence="1" id="KW-1003">Cell membrane</keyword>
<proteinExistence type="predicted"/>
<evidence type="ECO:0000256" key="6">
    <source>
        <dbReference type="ARBA" id="ARBA00022989"/>
    </source>
</evidence>
<organism evidence="9 10">
    <name type="scientific">Desulfocurvibacter africanus PCS</name>
    <dbReference type="NCBI Taxonomy" id="1262666"/>
    <lineage>
        <taxon>Bacteria</taxon>
        <taxon>Pseudomonadati</taxon>
        <taxon>Thermodesulfobacteriota</taxon>
        <taxon>Desulfovibrionia</taxon>
        <taxon>Desulfovibrionales</taxon>
        <taxon>Desulfovibrionaceae</taxon>
        <taxon>Desulfocurvibacter</taxon>
    </lineage>
</organism>
<evidence type="ECO:0000256" key="5">
    <source>
        <dbReference type="ARBA" id="ARBA00022985"/>
    </source>
</evidence>
<evidence type="ECO:0000256" key="1">
    <source>
        <dbReference type="ARBA" id="ARBA00022475"/>
    </source>
</evidence>
<dbReference type="EMBL" id="AOSV01000027">
    <property type="protein sequence ID" value="EMG36818.1"/>
    <property type="molecule type" value="Genomic_DNA"/>
</dbReference>
<dbReference type="Proteomes" id="UP000011922">
    <property type="component" value="Unassembled WGS sequence"/>
</dbReference>
<dbReference type="AlphaFoldDB" id="M5Q1T0"/>
<dbReference type="InterPro" id="IPR029044">
    <property type="entry name" value="Nucleotide-diphossugar_trans"/>
</dbReference>
<dbReference type="GO" id="GO:0005886">
    <property type="term" value="C:plasma membrane"/>
    <property type="evidence" value="ECO:0007669"/>
    <property type="project" value="TreeGrafter"/>
</dbReference>
<comment type="caution">
    <text evidence="9">The sequence shown here is derived from an EMBL/GenBank/DDBJ whole genome shotgun (WGS) entry which is preliminary data.</text>
</comment>
<dbReference type="PANTHER" id="PTHR48090">
    <property type="entry name" value="UNDECAPRENYL-PHOSPHATE 4-DEOXY-4-FORMAMIDO-L-ARABINOSE TRANSFERASE-RELATED"/>
    <property type="match status" value="1"/>
</dbReference>
<keyword evidence="3 9" id="KW-0808">Transferase</keyword>
<accession>M5Q1T0</accession>
<dbReference type="PANTHER" id="PTHR48090:SF3">
    <property type="entry name" value="UNDECAPRENYL-PHOSPHATE 4-DEOXY-4-FORMAMIDO-L-ARABINOSE TRANSFERASE"/>
    <property type="match status" value="1"/>
</dbReference>
<evidence type="ECO:0000256" key="4">
    <source>
        <dbReference type="ARBA" id="ARBA00022692"/>
    </source>
</evidence>
<reference evidence="9 10" key="1">
    <citation type="journal article" date="2013" name="Genome Announc.">
        <title>Draft Genome Sequence for Desulfovibrio africanus Strain PCS.</title>
        <authorList>
            <person name="Brown S.D."/>
            <person name="Utturkar S.M."/>
            <person name="Arkin A.P."/>
            <person name="Deutschbauer A.M."/>
            <person name="Elias D.A."/>
            <person name="Hazen T.C."/>
            <person name="Chakraborty R."/>
        </authorList>
    </citation>
    <scope>NUCLEOTIDE SEQUENCE [LARGE SCALE GENOMIC DNA]</scope>
    <source>
        <strain evidence="9 10">PCS</strain>
    </source>
</reference>
<evidence type="ECO:0000313" key="9">
    <source>
        <dbReference type="EMBL" id="EMG36818.1"/>
    </source>
</evidence>
<name>M5Q1T0_DESAF</name>
<evidence type="ECO:0000313" key="10">
    <source>
        <dbReference type="Proteomes" id="UP000011922"/>
    </source>
</evidence>
<dbReference type="InterPro" id="IPR050256">
    <property type="entry name" value="Glycosyltransferase_2"/>
</dbReference>
<gene>
    <name evidence="9" type="ORF">PCS_02516</name>
</gene>
<keyword evidence="7" id="KW-0472">Membrane</keyword>
<dbReference type="CDD" id="cd04187">
    <property type="entry name" value="DPM1_like_bac"/>
    <property type="match status" value="1"/>
</dbReference>
<dbReference type="GO" id="GO:0099621">
    <property type="term" value="F:undecaprenyl-phosphate 4-deoxy-4-formamido-L-arabinose transferase activity"/>
    <property type="evidence" value="ECO:0007669"/>
    <property type="project" value="TreeGrafter"/>
</dbReference>
<dbReference type="OrthoDB" id="9802649at2"/>
<feature type="domain" description="Glycosyltransferase 2-like" evidence="8">
    <location>
        <begin position="12"/>
        <end position="172"/>
    </location>
</feature>
<dbReference type="PATRIC" id="fig|1262666.3.peg.2561"/>
<dbReference type="InterPro" id="IPR001173">
    <property type="entry name" value="Glyco_trans_2-like"/>
</dbReference>
<dbReference type="RefSeq" id="WP_005987713.1">
    <property type="nucleotide sequence ID" value="NZ_AOSV01000027.1"/>
</dbReference>
<dbReference type="Pfam" id="PF00535">
    <property type="entry name" value="Glycos_transf_2"/>
    <property type="match status" value="1"/>
</dbReference>
<evidence type="ECO:0000259" key="8">
    <source>
        <dbReference type="Pfam" id="PF00535"/>
    </source>
</evidence>
<sequence>MKEPINPAAYVSIIVPVRNEEENLVPLLAEIETAASGLGKPWEVIFVDDGSTDHSLDVIRGLARGKPHVRYLSFACNCGQSAAFKAGFDVARGDVFVTLDADLQNDPADISAMLALYEAGNDMVIGWRACRRDSLAKRWGSRLANRVRNGFTRESVRDTGCSLKVMRASMARRMPMFTGMHRFLPTLMKLQGAKVAEVPVNHRPRRYGISKYNNWQRLKAGLLDLVAVRWMQSRWFRYEIKESK</sequence>
<keyword evidence="2" id="KW-0328">Glycosyltransferase</keyword>
<protein>
    <submittedName>
        <fullName evidence="9">Glycosyl transferase</fullName>
    </submittedName>
</protein>
<keyword evidence="5" id="KW-0448">Lipopolysaccharide biosynthesis</keyword>
<evidence type="ECO:0000256" key="3">
    <source>
        <dbReference type="ARBA" id="ARBA00022679"/>
    </source>
</evidence>